<organism evidence="1 2">
    <name type="scientific">Penicillium angulare</name>
    <dbReference type="NCBI Taxonomy" id="116970"/>
    <lineage>
        <taxon>Eukaryota</taxon>
        <taxon>Fungi</taxon>
        <taxon>Dikarya</taxon>
        <taxon>Ascomycota</taxon>
        <taxon>Pezizomycotina</taxon>
        <taxon>Eurotiomycetes</taxon>
        <taxon>Eurotiomycetidae</taxon>
        <taxon>Eurotiales</taxon>
        <taxon>Aspergillaceae</taxon>
        <taxon>Penicillium</taxon>
    </lineage>
</organism>
<reference evidence="1" key="2">
    <citation type="journal article" date="2023" name="IMA Fungus">
        <title>Comparative genomic study of the Penicillium genus elucidates a diverse pangenome and 15 lateral gene transfer events.</title>
        <authorList>
            <person name="Petersen C."/>
            <person name="Sorensen T."/>
            <person name="Nielsen M.R."/>
            <person name="Sondergaard T.E."/>
            <person name="Sorensen J.L."/>
            <person name="Fitzpatrick D.A."/>
            <person name="Frisvad J.C."/>
            <person name="Nielsen K.L."/>
        </authorList>
    </citation>
    <scope>NUCLEOTIDE SEQUENCE</scope>
    <source>
        <strain evidence="1">IBT 30069</strain>
    </source>
</reference>
<dbReference type="AlphaFoldDB" id="A0A9W9GE93"/>
<protein>
    <submittedName>
        <fullName evidence="1">Uncharacterized protein</fullName>
    </submittedName>
</protein>
<comment type="caution">
    <text evidence="1">The sequence shown here is derived from an EMBL/GenBank/DDBJ whole genome shotgun (WGS) entry which is preliminary data.</text>
</comment>
<gene>
    <name evidence="1" type="ORF">N7456_001393</name>
</gene>
<sequence length="112" mass="12457">MHVPVDIERSIGFDHLYTLMSGMVTLSNKTFMLGLAKRAELHNTLQVTSHIPLSKLEMSTIPLDTSLRKAGFSEHHTGSETIDGSFKTRKRMLILEGTWKADHHEGGNIAAD</sequence>
<reference evidence="1" key="1">
    <citation type="submission" date="2022-11" db="EMBL/GenBank/DDBJ databases">
        <authorList>
            <person name="Petersen C."/>
        </authorList>
    </citation>
    <scope>NUCLEOTIDE SEQUENCE</scope>
    <source>
        <strain evidence="1">IBT 30069</strain>
    </source>
</reference>
<proteinExistence type="predicted"/>
<accession>A0A9W9GE93</accession>
<name>A0A9W9GE93_9EURO</name>
<keyword evidence="2" id="KW-1185">Reference proteome</keyword>
<dbReference type="Proteomes" id="UP001149165">
    <property type="component" value="Unassembled WGS sequence"/>
</dbReference>
<evidence type="ECO:0000313" key="1">
    <source>
        <dbReference type="EMBL" id="KAJ5117045.1"/>
    </source>
</evidence>
<dbReference type="EMBL" id="JAPQKH010000001">
    <property type="protein sequence ID" value="KAJ5117045.1"/>
    <property type="molecule type" value="Genomic_DNA"/>
</dbReference>
<evidence type="ECO:0000313" key="2">
    <source>
        <dbReference type="Proteomes" id="UP001149165"/>
    </source>
</evidence>